<dbReference type="InterPro" id="IPR014957">
    <property type="entry name" value="IDEAL_dom"/>
</dbReference>
<accession>A0AAE5SY65</accession>
<organism evidence="2 3">
    <name type="scientific">Staphylococcus chromogenes</name>
    <name type="common">Staphylococcus hyicus subsp. chromogenes</name>
    <dbReference type="NCBI Taxonomy" id="46126"/>
    <lineage>
        <taxon>Bacteria</taxon>
        <taxon>Bacillati</taxon>
        <taxon>Bacillota</taxon>
        <taxon>Bacilli</taxon>
        <taxon>Bacillales</taxon>
        <taxon>Staphylococcaceae</taxon>
        <taxon>Staphylococcus</taxon>
    </lineage>
</organism>
<dbReference type="EMBL" id="PZBZ01000079">
    <property type="protein sequence ID" value="PTG11537.1"/>
    <property type="molecule type" value="Genomic_DNA"/>
</dbReference>
<dbReference type="Pfam" id="PF08858">
    <property type="entry name" value="IDEAL"/>
    <property type="match status" value="1"/>
</dbReference>
<dbReference type="InterPro" id="IPR027393">
    <property type="entry name" value="Virus_scaffolding_prot_C"/>
</dbReference>
<dbReference type="Proteomes" id="UP000242704">
    <property type="component" value="Unassembled WGS sequence"/>
</dbReference>
<gene>
    <name evidence="2" type="ORF">BU653_10685</name>
</gene>
<feature type="domain" description="IDEAL" evidence="1">
    <location>
        <begin position="27"/>
        <end position="63"/>
    </location>
</feature>
<reference evidence="2 3" key="1">
    <citation type="journal article" date="2016" name="Front. Microbiol.">
        <title>Comprehensive Phylogenetic Analysis of Bovine Non-aureus Staphylococci Species Based on Whole-Genome Sequencing.</title>
        <authorList>
            <person name="Naushad S."/>
            <person name="Barkema H.W."/>
            <person name="Luby C."/>
            <person name="Condas L.A."/>
            <person name="Nobrega D.B."/>
            <person name="Carson D.A."/>
            <person name="De Buck J."/>
        </authorList>
    </citation>
    <scope>NUCLEOTIDE SEQUENCE [LARGE SCALE GENOMIC DNA]</scope>
    <source>
        <strain evidence="2 3">SNUC 505</strain>
    </source>
</reference>
<dbReference type="Gene3D" id="4.10.810.10">
    <property type="entry name" value="Virus Scaffolding Protein, Chain A"/>
    <property type="match status" value="1"/>
</dbReference>
<dbReference type="RefSeq" id="WP_103159399.1">
    <property type="nucleotide sequence ID" value="NZ_BMDK01000001.1"/>
</dbReference>
<evidence type="ECO:0000259" key="1">
    <source>
        <dbReference type="SMART" id="SM00914"/>
    </source>
</evidence>
<dbReference type="AlphaFoldDB" id="A0AAE5SY65"/>
<proteinExistence type="predicted"/>
<evidence type="ECO:0000313" key="3">
    <source>
        <dbReference type="Proteomes" id="UP000242704"/>
    </source>
</evidence>
<comment type="caution">
    <text evidence="2">The sequence shown here is derived from an EMBL/GenBank/DDBJ whole genome shotgun (WGS) entry which is preliminary data.</text>
</comment>
<protein>
    <submittedName>
        <fullName evidence="2">IDEAL domain-containing protein</fullName>
    </submittedName>
</protein>
<name>A0AAE5SY65_STACR</name>
<evidence type="ECO:0000313" key="2">
    <source>
        <dbReference type="EMBL" id="PTG11537.1"/>
    </source>
</evidence>
<dbReference type="SMART" id="SM00914">
    <property type="entry name" value="IDEAL"/>
    <property type="match status" value="1"/>
</dbReference>
<sequence>MKHKIEIQTHDTTDAMRMIHQLAVEMVIEDALKIQRKQKLKQLIDEALCNKNEAQFKAYTEEFLQLEEHEIETLG</sequence>